<evidence type="ECO:0000313" key="3">
    <source>
        <dbReference type="Proteomes" id="UP000738431"/>
    </source>
</evidence>
<gene>
    <name evidence="2" type="ORF">K1X11_017945</name>
</gene>
<protein>
    <submittedName>
        <fullName evidence="2">GNAT family protein</fullName>
        <ecNumber evidence="2">2.-.-.-</ecNumber>
    </submittedName>
</protein>
<keyword evidence="2" id="KW-0808">Transferase</keyword>
<dbReference type="PANTHER" id="PTHR43792">
    <property type="entry name" value="GNAT FAMILY, PUTATIVE (AFU_ORTHOLOGUE AFUA_3G00765)-RELATED-RELATED"/>
    <property type="match status" value="1"/>
</dbReference>
<name>A0ABZ1C4P9_9BACT</name>
<evidence type="ECO:0000259" key="1">
    <source>
        <dbReference type="PROSITE" id="PS51186"/>
    </source>
</evidence>
<dbReference type="GO" id="GO:0016740">
    <property type="term" value="F:transferase activity"/>
    <property type="evidence" value="ECO:0007669"/>
    <property type="project" value="UniProtKB-KW"/>
</dbReference>
<dbReference type="EMBL" id="CP139781">
    <property type="protein sequence ID" value="WRQ86699.1"/>
    <property type="molecule type" value="Genomic_DNA"/>
</dbReference>
<dbReference type="Proteomes" id="UP000738431">
    <property type="component" value="Chromosome"/>
</dbReference>
<dbReference type="PROSITE" id="PS51186">
    <property type="entry name" value="GNAT"/>
    <property type="match status" value="1"/>
</dbReference>
<dbReference type="SUPFAM" id="SSF55729">
    <property type="entry name" value="Acyl-CoA N-acyltransferases (Nat)"/>
    <property type="match status" value="1"/>
</dbReference>
<organism evidence="2 3">
    <name type="scientific">Actomonas aquatica</name>
    <dbReference type="NCBI Taxonomy" id="2866162"/>
    <lineage>
        <taxon>Bacteria</taxon>
        <taxon>Pseudomonadati</taxon>
        <taxon>Verrucomicrobiota</taxon>
        <taxon>Opitutia</taxon>
        <taxon>Opitutales</taxon>
        <taxon>Opitutaceae</taxon>
        <taxon>Actomonas</taxon>
    </lineage>
</organism>
<dbReference type="PANTHER" id="PTHR43792:SF1">
    <property type="entry name" value="N-ACETYLTRANSFERASE DOMAIN-CONTAINING PROTEIN"/>
    <property type="match status" value="1"/>
</dbReference>
<dbReference type="InterPro" id="IPR000182">
    <property type="entry name" value="GNAT_dom"/>
</dbReference>
<dbReference type="Gene3D" id="3.40.630.30">
    <property type="match status" value="1"/>
</dbReference>
<proteinExistence type="predicted"/>
<dbReference type="RefSeq" id="WP_221030536.1">
    <property type="nucleotide sequence ID" value="NZ_CP139781.1"/>
</dbReference>
<sequence>MLPLTTERLHLRRLRADEATFVHACRNLPAVARYQSWVPDTVDEVATFIATLQDAPVLLPGRWFQLAIARRSDDTCLGDIALSLDAQDPTVAEFGIALHPDHQGAGLAREAMAALIAHVFAHSSVRRWRASVDPRNTASIRLCTALGFHRHALIPRAFEIRGEWVDDAVYFLDRPQTDEQNKD</sequence>
<evidence type="ECO:0000313" key="2">
    <source>
        <dbReference type="EMBL" id="WRQ86699.1"/>
    </source>
</evidence>
<keyword evidence="3" id="KW-1185">Reference proteome</keyword>
<dbReference type="CDD" id="cd04301">
    <property type="entry name" value="NAT_SF"/>
    <property type="match status" value="1"/>
</dbReference>
<feature type="domain" description="N-acetyltransferase" evidence="1">
    <location>
        <begin position="1"/>
        <end position="175"/>
    </location>
</feature>
<accession>A0ABZ1C4P9</accession>
<reference evidence="2 3" key="1">
    <citation type="submission" date="2023-12" db="EMBL/GenBank/DDBJ databases">
        <title>Description of an unclassified Opitutus bacterium of Verrucomicrobiota.</title>
        <authorList>
            <person name="Zhang D.-F."/>
        </authorList>
    </citation>
    <scope>NUCLEOTIDE SEQUENCE [LARGE SCALE GENOMIC DNA]</scope>
    <source>
        <strain evidence="2 3">WL0086</strain>
    </source>
</reference>
<dbReference type="Pfam" id="PF13302">
    <property type="entry name" value="Acetyltransf_3"/>
    <property type="match status" value="1"/>
</dbReference>
<dbReference type="EC" id="2.-.-.-" evidence="2"/>
<dbReference type="InterPro" id="IPR051531">
    <property type="entry name" value="N-acetyltransferase"/>
</dbReference>
<dbReference type="InterPro" id="IPR016181">
    <property type="entry name" value="Acyl_CoA_acyltransferase"/>
</dbReference>